<accession>A0A944GU27</accession>
<dbReference type="AlphaFoldDB" id="A0A944GU27"/>
<name>A0A944GU27_9HYPH</name>
<dbReference type="EMBL" id="QTKU01000003">
    <property type="protein sequence ID" value="MBS8261141.1"/>
    <property type="molecule type" value="Genomic_DNA"/>
</dbReference>
<evidence type="ECO:0000313" key="2">
    <source>
        <dbReference type="EMBL" id="MBS8261141.1"/>
    </source>
</evidence>
<dbReference type="Proteomes" id="UP000705379">
    <property type="component" value="Unassembled WGS sequence"/>
</dbReference>
<reference evidence="2" key="2">
    <citation type="journal article" date="2021" name="Microorganisms">
        <title>Bacterial Dimethylsulfoniopropionate Biosynthesis in the East China Sea.</title>
        <authorList>
            <person name="Liu J."/>
            <person name="Zhang Y."/>
            <person name="Liu J."/>
            <person name="Zhong H."/>
            <person name="Williams B.T."/>
            <person name="Zheng Y."/>
            <person name="Curson A.R.J."/>
            <person name="Sun C."/>
            <person name="Sun H."/>
            <person name="Song D."/>
            <person name="Wagner Mackenzie B."/>
            <person name="Bermejo Martinez A."/>
            <person name="Todd J.D."/>
            <person name="Zhang X.H."/>
        </authorList>
    </citation>
    <scope>NUCLEOTIDE SEQUENCE</scope>
    <source>
        <strain evidence="2">AESS21</strain>
    </source>
</reference>
<reference evidence="2" key="1">
    <citation type="submission" date="2018-08" db="EMBL/GenBank/DDBJ databases">
        <authorList>
            <person name="Jin W."/>
            <person name="Wang H."/>
            <person name="Yang Y."/>
            <person name="Li M."/>
            <person name="Liu J."/>
        </authorList>
    </citation>
    <scope>NUCLEOTIDE SEQUENCE</scope>
    <source>
        <strain evidence="2">AESS21</strain>
    </source>
</reference>
<organism evidence="2 3">
    <name type="scientific">Roseibium polysiphoniae</name>
    <dbReference type="NCBI Taxonomy" id="2571221"/>
    <lineage>
        <taxon>Bacteria</taxon>
        <taxon>Pseudomonadati</taxon>
        <taxon>Pseudomonadota</taxon>
        <taxon>Alphaproteobacteria</taxon>
        <taxon>Hyphomicrobiales</taxon>
        <taxon>Stappiaceae</taxon>
        <taxon>Roseibium</taxon>
    </lineage>
</organism>
<sequence>MLAATSTRARPETSSAFSLHDEGEGTPRPAGLVSLSTFAEEISSMSSCDMWLDGIWDLQHGFTQGQRPLGMPFIGHSKR</sequence>
<feature type="region of interest" description="Disordered" evidence="1">
    <location>
        <begin position="1"/>
        <end position="30"/>
    </location>
</feature>
<feature type="compositionally biased region" description="Polar residues" evidence="1">
    <location>
        <begin position="1"/>
        <end position="17"/>
    </location>
</feature>
<evidence type="ECO:0000313" key="3">
    <source>
        <dbReference type="Proteomes" id="UP000705379"/>
    </source>
</evidence>
<proteinExistence type="predicted"/>
<gene>
    <name evidence="2" type="ORF">DYI23_13035</name>
</gene>
<comment type="caution">
    <text evidence="2">The sequence shown here is derived from an EMBL/GenBank/DDBJ whole genome shotgun (WGS) entry which is preliminary data.</text>
</comment>
<evidence type="ECO:0000256" key="1">
    <source>
        <dbReference type="SAM" id="MobiDB-lite"/>
    </source>
</evidence>
<protein>
    <submittedName>
        <fullName evidence="2">Uncharacterized protein</fullName>
    </submittedName>
</protein>